<reference evidence="2" key="1">
    <citation type="journal article" date="2020" name="bioRxiv">
        <title>Comparative genomics of Chlamydomonas.</title>
        <authorList>
            <person name="Craig R.J."/>
            <person name="Hasan A.R."/>
            <person name="Ness R.W."/>
            <person name="Keightley P.D."/>
        </authorList>
    </citation>
    <scope>NUCLEOTIDE SEQUENCE</scope>
    <source>
        <strain evidence="2">SAG 7.73</strain>
    </source>
</reference>
<keyword evidence="3" id="KW-1185">Reference proteome</keyword>
<feature type="region of interest" description="Disordered" evidence="1">
    <location>
        <begin position="193"/>
        <end position="214"/>
    </location>
</feature>
<sequence>MTISGEVFAGWRPGQASPLARTRRCRFLTVRLSAPEGDPSTPLLAALVIGGVDAAVAAGIRSLEVWSDGGFPTLFACASMLGGRLPNVRKLVLDPAGDWDWPQGDAYNASLAYSALRAALPQLETLELPCTPILRGLEAFAGSGLTSVQATAGCGNFADGNLLERKVVRSLAQLTQLRHLELWLCKPEEEAQDRQELGGAQVDDGDAPPPAADEDDVATLARLDACSREQLLSLRLLLCTAPAALETLKISGFEMQINQDGEQHDEEDGEEDRERCGELRELVFRFTPAAAAGRSVVAAVELGQVEGTASLNFLAAALLPRLAVTGQRRLPMLRLGGIEVESCGFRQLQRPFMRQAAMCDRVELGTFTLSCMFETARSSLVLDTLAAVRAVVQLCGWPSQQLSVWRHPWEFTLSRPGAWDGAAKGGRGSSTSGSGSSASGGVAAAPASASASSPALSLATVTAEQLLRATSERLWAAATEGPLVKQLACGRSGHAVLRAWLAAVAAGLDDDGSSTAGAASLASCAFLPTEALVLAQCSLPKHVPLLARAVSAAGRLAPGSLRVSLLRVEWSRCHSPWRQAWMTAGDAVLRELWGSRREAAAHGVGADAGGGGGSSSPTAGAQEQRRPLQWPGAGAAGVGGRRGPAAGPQADAADFEALRRLLEGAVQMRTGVRELG</sequence>
<protein>
    <submittedName>
        <fullName evidence="2">Uncharacterized protein</fullName>
    </submittedName>
</protein>
<proteinExistence type="predicted"/>
<name>A0A835TH66_CHLIN</name>
<dbReference type="EMBL" id="JAEHOC010000010">
    <property type="protein sequence ID" value="KAG2438201.1"/>
    <property type="molecule type" value="Genomic_DNA"/>
</dbReference>
<evidence type="ECO:0000256" key="1">
    <source>
        <dbReference type="SAM" id="MobiDB-lite"/>
    </source>
</evidence>
<evidence type="ECO:0000313" key="2">
    <source>
        <dbReference type="EMBL" id="KAG2438201.1"/>
    </source>
</evidence>
<accession>A0A835TH66</accession>
<feature type="region of interest" description="Disordered" evidence="1">
    <location>
        <begin position="603"/>
        <end position="651"/>
    </location>
</feature>
<gene>
    <name evidence="2" type="ORF">HXX76_005805</name>
</gene>
<dbReference type="Proteomes" id="UP000650467">
    <property type="component" value="Unassembled WGS sequence"/>
</dbReference>
<evidence type="ECO:0000313" key="3">
    <source>
        <dbReference type="Proteomes" id="UP000650467"/>
    </source>
</evidence>
<dbReference type="AlphaFoldDB" id="A0A835TH66"/>
<organism evidence="2 3">
    <name type="scientific">Chlamydomonas incerta</name>
    <dbReference type="NCBI Taxonomy" id="51695"/>
    <lineage>
        <taxon>Eukaryota</taxon>
        <taxon>Viridiplantae</taxon>
        <taxon>Chlorophyta</taxon>
        <taxon>core chlorophytes</taxon>
        <taxon>Chlorophyceae</taxon>
        <taxon>CS clade</taxon>
        <taxon>Chlamydomonadales</taxon>
        <taxon>Chlamydomonadaceae</taxon>
        <taxon>Chlamydomonas</taxon>
    </lineage>
</organism>
<comment type="caution">
    <text evidence="2">The sequence shown here is derived from an EMBL/GenBank/DDBJ whole genome shotgun (WGS) entry which is preliminary data.</text>
</comment>